<dbReference type="EMBL" id="JAYMYS010000002">
    <property type="protein sequence ID" value="KAK7406283.1"/>
    <property type="molecule type" value="Genomic_DNA"/>
</dbReference>
<organism evidence="1 2">
    <name type="scientific">Psophocarpus tetragonolobus</name>
    <name type="common">Winged bean</name>
    <name type="synonym">Dolichos tetragonolobus</name>
    <dbReference type="NCBI Taxonomy" id="3891"/>
    <lineage>
        <taxon>Eukaryota</taxon>
        <taxon>Viridiplantae</taxon>
        <taxon>Streptophyta</taxon>
        <taxon>Embryophyta</taxon>
        <taxon>Tracheophyta</taxon>
        <taxon>Spermatophyta</taxon>
        <taxon>Magnoliopsida</taxon>
        <taxon>eudicotyledons</taxon>
        <taxon>Gunneridae</taxon>
        <taxon>Pentapetalae</taxon>
        <taxon>rosids</taxon>
        <taxon>fabids</taxon>
        <taxon>Fabales</taxon>
        <taxon>Fabaceae</taxon>
        <taxon>Papilionoideae</taxon>
        <taxon>50 kb inversion clade</taxon>
        <taxon>NPAAA clade</taxon>
        <taxon>indigoferoid/millettioid clade</taxon>
        <taxon>Phaseoleae</taxon>
        <taxon>Psophocarpus</taxon>
    </lineage>
</organism>
<proteinExistence type="predicted"/>
<accession>A0AAN9XSH3</accession>
<comment type="caution">
    <text evidence="1">The sequence shown here is derived from an EMBL/GenBank/DDBJ whole genome shotgun (WGS) entry which is preliminary data.</text>
</comment>
<reference evidence="1 2" key="1">
    <citation type="submission" date="2024-01" db="EMBL/GenBank/DDBJ databases">
        <title>The genomes of 5 underutilized Papilionoideae crops provide insights into root nodulation and disease resistanc.</title>
        <authorList>
            <person name="Jiang F."/>
        </authorList>
    </citation>
    <scope>NUCLEOTIDE SEQUENCE [LARGE SCALE GENOMIC DNA]</scope>
    <source>
        <strain evidence="1">DUOXIRENSHENG_FW03</strain>
        <tissue evidence="1">Leaves</tissue>
    </source>
</reference>
<keyword evidence="2" id="KW-1185">Reference proteome</keyword>
<dbReference type="AlphaFoldDB" id="A0AAN9XSH3"/>
<gene>
    <name evidence="1" type="ORF">VNO78_07906</name>
</gene>
<protein>
    <submittedName>
        <fullName evidence="1">Uncharacterized protein</fullName>
    </submittedName>
</protein>
<evidence type="ECO:0000313" key="2">
    <source>
        <dbReference type="Proteomes" id="UP001386955"/>
    </source>
</evidence>
<name>A0AAN9XSH3_PSOTE</name>
<sequence length="73" mass="8239">MSFEHLNHIFFDKLSSFSTDINRAGNLSVQLYGLNHIIANEPLKMIEFLALHNCINPPITLSPKSDKTVAIEK</sequence>
<dbReference type="Proteomes" id="UP001386955">
    <property type="component" value="Unassembled WGS sequence"/>
</dbReference>
<evidence type="ECO:0000313" key="1">
    <source>
        <dbReference type="EMBL" id="KAK7406283.1"/>
    </source>
</evidence>